<dbReference type="GO" id="GO:0009384">
    <property type="term" value="F:N-acylmannosamine kinase activity"/>
    <property type="evidence" value="ECO:0007669"/>
    <property type="project" value="TreeGrafter"/>
</dbReference>
<accession>A0A1U7JGM4</accession>
<comment type="caution">
    <text evidence="1">The sequence shown here is derived from an EMBL/GenBank/DDBJ whole genome shotgun (WGS) entry which is preliminary data.</text>
</comment>
<dbReference type="PANTHER" id="PTHR18964">
    <property type="entry name" value="ROK (REPRESSOR, ORF, KINASE) FAMILY"/>
    <property type="match status" value="1"/>
</dbReference>
<dbReference type="RefSeq" id="WP_051269187.1">
    <property type="nucleotide sequence ID" value="NZ_LVVZ01000018.1"/>
</dbReference>
<proteinExistence type="predicted"/>
<reference evidence="1 2" key="1">
    <citation type="submission" date="2016-03" db="EMBL/GenBank/DDBJ databases">
        <title>Genome sequence of Nesiotobacter sp. nov., a moderately halophilic alphaproteobacterium isolated from the Yellow Sea, China.</title>
        <authorList>
            <person name="Zhang G."/>
            <person name="Zhang R."/>
        </authorList>
    </citation>
    <scope>NUCLEOTIDE SEQUENCE [LARGE SCALE GENOMIC DNA]</scope>
    <source>
        <strain evidence="1 2">WB1-6</strain>
    </source>
</reference>
<dbReference type="Gene3D" id="3.30.420.40">
    <property type="match status" value="2"/>
</dbReference>
<dbReference type="AlphaFoldDB" id="A0A1U7JGM4"/>
<evidence type="ECO:0000313" key="1">
    <source>
        <dbReference type="EMBL" id="OKL43848.1"/>
    </source>
</evidence>
<gene>
    <name evidence="1" type="ORF">A3843_11990</name>
</gene>
<protein>
    <recommendedName>
        <fullName evidence="3">N-acetylmannosamine kinase</fullName>
    </recommendedName>
</protein>
<dbReference type="PANTHER" id="PTHR18964:SF169">
    <property type="entry name" value="N-ACETYLMANNOSAMINE KINASE"/>
    <property type="match status" value="1"/>
</dbReference>
<evidence type="ECO:0000313" key="2">
    <source>
        <dbReference type="Proteomes" id="UP000185783"/>
    </source>
</evidence>
<dbReference type="STRING" id="197461.A3843_11990"/>
<dbReference type="SUPFAM" id="SSF53067">
    <property type="entry name" value="Actin-like ATPase domain"/>
    <property type="match status" value="1"/>
</dbReference>
<dbReference type="GO" id="GO:0019262">
    <property type="term" value="P:N-acetylneuraminate catabolic process"/>
    <property type="evidence" value="ECO:0007669"/>
    <property type="project" value="TreeGrafter"/>
</dbReference>
<evidence type="ECO:0008006" key="3">
    <source>
        <dbReference type="Google" id="ProtNLM"/>
    </source>
</evidence>
<keyword evidence="2" id="KW-1185">Reference proteome</keyword>
<dbReference type="Proteomes" id="UP000185783">
    <property type="component" value="Unassembled WGS sequence"/>
</dbReference>
<dbReference type="InterPro" id="IPR000600">
    <property type="entry name" value="ROK"/>
</dbReference>
<dbReference type="Pfam" id="PF00480">
    <property type="entry name" value="ROK"/>
    <property type="match status" value="1"/>
</dbReference>
<dbReference type="InterPro" id="IPR043129">
    <property type="entry name" value="ATPase_NBD"/>
</dbReference>
<name>A0A1U7JGM4_9HYPH</name>
<sequence length="296" mass="30285">MASLSGVAVDLGGTKLAAARFINDTLVERLQVPTPRDGGLEAKLECLTELVTALKLTAVDAFGVAVAGRVDGQGNWHSVNHKTLTGVTSVPLKDMLLDRVGCPAVIMNDAQAAALGEARFGAGKGADPCGFITVSTGVGGGFVFGGNMLEAPSGLPGHIGFTRNSYASRFCGSGRFGTLESVASGTAIARIAKDLGRDIDSAVDVFRAWNAGEGWAKTIVETSACAVAEACCDLRALLGLERIVIGGSVGLASGYLDQVATAIAGEPELFQVEVSHAILGHDAGLYGALSHAKRES</sequence>
<organism evidence="1 2">
    <name type="scientific">Pseudovibrio exalbescens</name>
    <dbReference type="NCBI Taxonomy" id="197461"/>
    <lineage>
        <taxon>Bacteria</taxon>
        <taxon>Pseudomonadati</taxon>
        <taxon>Pseudomonadota</taxon>
        <taxon>Alphaproteobacteria</taxon>
        <taxon>Hyphomicrobiales</taxon>
        <taxon>Stappiaceae</taxon>
        <taxon>Pseudovibrio</taxon>
    </lineage>
</organism>
<dbReference type="EMBL" id="LVVZ01000018">
    <property type="protein sequence ID" value="OKL43848.1"/>
    <property type="molecule type" value="Genomic_DNA"/>
</dbReference>